<name>A0AA86J9B1_9BURK</name>
<evidence type="ECO:0000259" key="7">
    <source>
        <dbReference type="Pfam" id="PF02770"/>
    </source>
</evidence>
<evidence type="ECO:0000256" key="5">
    <source>
        <dbReference type="ARBA" id="ARBA00023002"/>
    </source>
</evidence>
<dbReference type="GO" id="GO:0005737">
    <property type="term" value="C:cytoplasm"/>
    <property type="evidence" value="ECO:0007669"/>
    <property type="project" value="TreeGrafter"/>
</dbReference>
<feature type="domain" description="Acyl-CoA dehydrogenase/oxidase C-terminal" evidence="6">
    <location>
        <begin position="223"/>
        <end position="373"/>
    </location>
</feature>
<sequence>MDDFFRSVERFVSEQIKPHINDWDEAGEFPRDLYRQAGELGLLGLGYPEEVGGFECTLADRLKLSNLVCTAGSGGLLAGLFSHNIGLPPLLNHGSEELVQLIAPAVLKGEAISALAITEPSGGSDVANLKTKAELFQKDGVPHYRINGEKVFITSGVRADWLTVAVRTGEPGARGISVLMVPGNAKGLTRSPLKKTGWWMSDTASIYFDNVEVPANYLVGKEGKGFRIIMENFNTERLMLAGACIGFSRVCLNEALDWAQNRLTFGKKLIEHQVIAHKLADMRMKIRATEAWFDETIARIDKGDINEELVADICLLKNQSTETLQHCANEAVQILGGMGFMRGSSTERIYREVKVMCIGGGAEEIMKELAIRQLDW</sequence>
<comment type="similarity">
    <text evidence="2">Belongs to the acyl-CoA dehydrogenase family.</text>
</comment>
<dbReference type="InterPro" id="IPR037069">
    <property type="entry name" value="AcylCoA_DH/ox_N_sf"/>
</dbReference>
<evidence type="ECO:0000259" key="8">
    <source>
        <dbReference type="Pfam" id="PF02771"/>
    </source>
</evidence>
<dbReference type="PANTHER" id="PTHR48083:SF28">
    <property type="entry name" value="ACYL-COA DEHYDROGENASE FAMILY PROTEIN (AFU_ORTHOLOGUE AFUA_6G10880)-RELATED"/>
    <property type="match status" value="1"/>
</dbReference>
<evidence type="ECO:0000256" key="1">
    <source>
        <dbReference type="ARBA" id="ARBA00001974"/>
    </source>
</evidence>
<dbReference type="PANTHER" id="PTHR48083">
    <property type="entry name" value="MEDIUM-CHAIN SPECIFIC ACYL-COA DEHYDROGENASE, MITOCHONDRIAL-RELATED"/>
    <property type="match status" value="1"/>
</dbReference>
<dbReference type="AlphaFoldDB" id="A0AA86J9B1"/>
<keyword evidence="3" id="KW-0285">Flavoprotein</keyword>
<dbReference type="InterPro" id="IPR046373">
    <property type="entry name" value="Acyl-CoA_Oxase/DH_mid-dom_sf"/>
</dbReference>
<dbReference type="KEGG" id="lto:RGQ30_30310"/>
<evidence type="ECO:0000259" key="6">
    <source>
        <dbReference type="Pfam" id="PF00441"/>
    </source>
</evidence>
<dbReference type="GO" id="GO:0033539">
    <property type="term" value="P:fatty acid beta-oxidation using acyl-CoA dehydrogenase"/>
    <property type="evidence" value="ECO:0007669"/>
    <property type="project" value="TreeGrafter"/>
</dbReference>
<dbReference type="GO" id="GO:0003995">
    <property type="term" value="F:acyl-CoA dehydrogenase activity"/>
    <property type="evidence" value="ECO:0007669"/>
    <property type="project" value="TreeGrafter"/>
</dbReference>
<comment type="cofactor">
    <cofactor evidence="1">
        <name>FAD</name>
        <dbReference type="ChEBI" id="CHEBI:57692"/>
    </cofactor>
</comment>
<gene>
    <name evidence="9" type="ORF">RGQ30_30310</name>
</gene>
<feature type="domain" description="Acyl-CoA dehydrogenase/oxidase N-terminal" evidence="8">
    <location>
        <begin position="4"/>
        <end position="110"/>
    </location>
</feature>
<dbReference type="RefSeq" id="WP_130557402.1">
    <property type="nucleotide sequence ID" value="NZ_AP028947.1"/>
</dbReference>
<dbReference type="InterPro" id="IPR036250">
    <property type="entry name" value="AcylCo_DH-like_C"/>
</dbReference>
<dbReference type="InterPro" id="IPR009100">
    <property type="entry name" value="AcylCoA_DH/oxidase_NM_dom_sf"/>
</dbReference>
<evidence type="ECO:0000256" key="4">
    <source>
        <dbReference type="ARBA" id="ARBA00022827"/>
    </source>
</evidence>
<organism evidence="9 10">
    <name type="scientific">Limnobacter thiooxidans</name>
    <dbReference type="NCBI Taxonomy" id="131080"/>
    <lineage>
        <taxon>Bacteria</taxon>
        <taxon>Pseudomonadati</taxon>
        <taxon>Pseudomonadota</taxon>
        <taxon>Betaproteobacteria</taxon>
        <taxon>Burkholderiales</taxon>
        <taxon>Burkholderiaceae</taxon>
        <taxon>Limnobacter</taxon>
    </lineage>
</organism>
<keyword evidence="10" id="KW-1185">Reference proteome</keyword>
<dbReference type="InterPro" id="IPR006091">
    <property type="entry name" value="Acyl-CoA_Oxase/DH_mid-dom"/>
</dbReference>
<dbReference type="Gene3D" id="1.10.540.10">
    <property type="entry name" value="Acyl-CoA dehydrogenase/oxidase, N-terminal domain"/>
    <property type="match status" value="1"/>
</dbReference>
<dbReference type="PIRSF" id="PIRSF016578">
    <property type="entry name" value="HsaA"/>
    <property type="match status" value="1"/>
</dbReference>
<evidence type="ECO:0000256" key="2">
    <source>
        <dbReference type="ARBA" id="ARBA00009347"/>
    </source>
</evidence>
<dbReference type="FunFam" id="2.40.110.10:FF:000002">
    <property type="entry name" value="Acyl-CoA dehydrogenase fadE12"/>
    <property type="match status" value="1"/>
</dbReference>
<dbReference type="EMBL" id="AP028947">
    <property type="protein sequence ID" value="BET27530.1"/>
    <property type="molecule type" value="Genomic_DNA"/>
</dbReference>
<feature type="domain" description="Acyl-CoA oxidase/dehydrogenase middle" evidence="7">
    <location>
        <begin position="114"/>
        <end position="211"/>
    </location>
</feature>
<dbReference type="Pfam" id="PF02771">
    <property type="entry name" value="Acyl-CoA_dh_N"/>
    <property type="match status" value="1"/>
</dbReference>
<keyword evidence="4" id="KW-0274">FAD</keyword>
<keyword evidence="5" id="KW-0560">Oxidoreductase</keyword>
<dbReference type="Pfam" id="PF02770">
    <property type="entry name" value="Acyl-CoA_dh_M"/>
    <property type="match status" value="1"/>
</dbReference>
<reference evidence="9 10" key="1">
    <citation type="submission" date="2023-10" db="EMBL/GenBank/DDBJ databases">
        <title>Complete Genome Sequence of Limnobacter thiooxidans CS-K2T, Isolated from freshwater lake sediments in Bavaria, Germany.</title>
        <authorList>
            <person name="Naruki M."/>
            <person name="Watanabe A."/>
            <person name="Warashina T."/>
            <person name="Morita T."/>
            <person name="Arakawa K."/>
        </authorList>
    </citation>
    <scope>NUCLEOTIDE SEQUENCE [LARGE SCALE GENOMIC DNA]</scope>
    <source>
        <strain evidence="9 10">CS-K2</strain>
    </source>
</reference>
<dbReference type="InterPro" id="IPR013786">
    <property type="entry name" value="AcylCoA_DH/ox_N"/>
</dbReference>
<proteinExistence type="inferred from homology"/>
<evidence type="ECO:0000313" key="9">
    <source>
        <dbReference type="EMBL" id="BET27530.1"/>
    </source>
</evidence>
<accession>A0AA86J9B1</accession>
<dbReference type="InterPro" id="IPR050741">
    <property type="entry name" value="Acyl-CoA_dehydrogenase"/>
</dbReference>
<dbReference type="SUPFAM" id="SSF56645">
    <property type="entry name" value="Acyl-CoA dehydrogenase NM domain-like"/>
    <property type="match status" value="1"/>
</dbReference>
<dbReference type="Proteomes" id="UP001329151">
    <property type="component" value="Chromosome"/>
</dbReference>
<dbReference type="Gene3D" id="1.20.140.10">
    <property type="entry name" value="Butyryl-CoA Dehydrogenase, subunit A, domain 3"/>
    <property type="match status" value="1"/>
</dbReference>
<dbReference type="Pfam" id="PF00441">
    <property type="entry name" value="Acyl-CoA_dh_1"/>
    <property type="match status" value="1"/>
</dbReference>
<protein>
    <submittedName>
        <fullName evidence="9">Acyl-CoA dehydrogenase family protein</fullName>
    </submittedName>
</protein>
<evidence type="ECO:0000256" key="3">
    <source>
        <dbReference type="ARBA" id="ARBA00022630"/>
    </source>
</evidence>
<dbReference type="SUPFAM" id="SSF47203">
    <property type="entry name" value="Acyl-CoA dehydrogenase C-terminal domain-like"/>
    <property type="match status" value="1"/>
</dbReference>
<dbReference type="InterPro" id="IPR009075">
    <property type="entry name" value="AcylCo_DH/oxidase_C"/>
</dbReference>
<evidence type="ECO:0000313" key="10">
    <source>
        <dbReference type="Proteomes" id="UP001329151"/>
    </source>
</evidence>
<dbReference type="GO" id="GO:0050660">
    <property type="term" value="F:flavin adenine dinucleotide binding"/>
    <property type="evidence" value="ECO:0007669"/>
    <property type="project" value="InterPro"/>
</dbReference>
<dbReference type="Gene3D" id="2.40.110.10">
    <property type="entry name" value="Butyryl-CoA Dehydrogenase, subunit A, domain 2"/>
    <property type="match status" value="1"/>
</dbReference>